<dbReference type="PROSITE" id="PS50144">
    <property type="entry name" value="MATH"/>
    <property type="match status" value="1"/>
</dbReference>
<dbReference type="InterPro" id="IPR008974">
    <property type="entry name" value="TRAF-like"/>
</dbReference>
<feature type="region of interest" description="Disordered" evidence="2">
    <location>
        <begin position="1"/>
        <end position="20"/>
    </location>
</feature>
<name>A0A498IMU6_MALDO</name>
<accession>A0A498IMU6</accession>
<organism evidence="4 5">
    <name type="scientific">Malus domestica</name>
    <name type="common">Apple</name>
    <name type="synonym">Pyrus malus</name>
    <dbReference type="NCBI Taxonomy" id="3750"/>
    <lineage>
        <taxon>Eukaryota</taxon>
        <taxon>Viridiplantae</taxon>
        <taxon>Streptophyta</taxon>
        <taxon>Embryophyta</taxon>
        <taxon>Tracheophyta</taxon>
        <taxon>Spermatophyta</taxon>
        <taxon>Magnoliopsida</taxon>
        <taxon>eudicotyledons</taxon>
        <taxon>Gunneridae</taxon>
        <taxon>Pentapetalae</taxon>
        <taxon>rosids</taxon>
        <taxon>fabids</taxon>
        <taxon>Rosales</taxon>
        <taxon>Rosaceae</taxon>
        <taxon>Amygdaloideae</taxon>
        <taxon>Maleae</taxon>
        <taxon>Malus</taxon>
    </lineage>
</organism>
<evidence type="ECO:0000256" key="1">
    <source>
        <dbReference type="ARBA" id="ARBA00023054"/>
    </source>
</evidence>
<gene>
    <name evidence="4" type="ORF">DVH24_003299</name>
</gene>
<dbReference type="PANTHER" id="PTHR46236:SF35">
    <property type="entry name" value="MATH DOMAIN-CONTAINING PROTEIN"/>
    <property type="match status" value="1"/>
</dbReference>
<keyword evidence="5" id="KW-1185">Reference proteome</keyword>
<evidence type="ECO:0000313" key="4">
    <source>
        <dbReference type="EMBL" id="RXH82801.1"/>
    </source>
</evidence>
<dbReference type="CDD" id="cd00121">
    <property type="entry name" value="MATH"/>
    <property type="match status" value="1"/>
</dbReference>
<dbReference type="InterPro" id="IPR002083">
    <property type="entry name" value="MATH/TRAF_dom"/>
</dbReference>
<dbReference type="Gene3D" id="2.60.210.10">
    <property type="entry name" value="Apoptosis, Tumor Necrosis Factor Receptor Associated Protein 2, Chain A"/>
    <property type="match status" value="1"/>
</dbReference>
<keyword evidence="1" id="KW-0175">Coiled coil</keyword>
<dbReference type="Proteomes" id="UP000290289">
    <property type="component" value="Chromosome 11"/>
</dbReference>
<reference evidence="4 5" key="1">
    <citation type="submission" date="2018-10" db="EMBL/GenBank/DDBJ databases">
        <title>A high-quality apple genome assembly.</title>
        <authorList>
            <person name="Hu J."/>
        </authorList>
    </citation>
    <scope>NUCLEOTIDE SEQUENCE [LARGE SCALE GENOMIC DNA]</scope>
    <source>
        <strain evidence="5">cv. HFTH1</strain>
        <tissue evidence="4">Young leaf</tissue>
    </source>
</reference>
<dbReference type="AlphaFoldDB" id="A0A498IMU6"/>
<evidence type="ECO:0000259" key="3">
    <source>
        <dbReference type="PROSITE" id="PS50144"/>
    </source>
</evidence>
<dbReference type="EMBL" id="RDQH01000337">
    <property type="protein sequence ID" value="RXH82801.1"/>
    <property type="molecule type" value="Genomic_DNA"/>
</dbReference>
<feature type="compositionally biased region" description="Polar residues" evidence="2">
    <location>
        <begin position="1"/>
        <end position="11"/>
    </location>
</feature>
<sequence length="180" mass="20105">MTELQLQSVSGSELELPESSRGRGVKKLEALDIHKDDAASVTFTWKIDNFSQLNAVKHYSGVFVIGCFEWRILMYPRGKKSAGSLSVYLDVTGSSTLPKGWARYAQFSLSVVNQLQSSKSITKDTGHVFTKMESEWGFASLIPLSEFYNDREGYLVNDICIIEAKLAVHKSEIKLFGAVR</sequence>
<dbReference type="InterPro" id="IPR050804">
    <property type="entry name" value="MCC"/>
</dbReference>
<evidence type="ECO:0000256" key="2">
    <source>
        <dbReference type="SAM" id="MobiDB-lite"/>
    </source>
</evidence>
<protein>
    <recommendedName>
        <fullName evidence="3">MATH domain-containing protein</fullName>
    </recommendedName>
</protein>
<evidence type="ECO:0000313" key="5">
    <source>
        <dbReference type="Proteomes" id="UP000290289"/>
    </source>
</evidence>
<dbReference type="Pfam" id="PF22486">
    <property type="entry name" value="MATH_2"/>
    <property type="match status" value="1"/>
</dbReference>
<dbReference type="PANTHER" id="PTHR46236">
    <property type="entry name" value="TRAF-LIKE SUPERFAMILY PROTEIN"/>
    <property type="match status" value="1"/>
</dbReference>
<dbReference type="SUPFAM" id="SSF49599">
    <property type="entry name" value="TRAF domain-like"/>
    <property type="match status" value="1"/>
</dbReference>
<dbReference type="STRING" id="3750.A0A498IMU6"/>
<proteinExistence type="predicted"/>
<feature type="domain" description="MATH" evidence="3">
    <location>
        <begin position="40"/>
        <end position="166"/>
    </location>
</feature>
<dbReference type="SMART" id="SM00061">
    <property type="entry name" value="MATH"/>
    <property type="match status" value="1"/>
</dbReference>
<comment type="caution">
    <text evidence="4">The sequence shown here is derived from an EMBL/GenBank/DDBJ whole genome shotgun (WGS) entry which is preliminary data.</text>
</comment>